<dbReference type="AlphaFoldDB" id="A0A5P1EEL9"/>
<name>A0A5P1EEL9_ASPOF</name>
<evidence type="ECO:0000313" key="1">
    <source>
        <dbReference type="EMBL" id="ONK63637.1"/>
    </source>
</evidence>
<proteinExistence type="predicted"/>
<gene>
    <name evidence="1" type="ORF">A4U43_C07F17330</name>
</gene>
<protein>
    <submittedName>
        <fullName evidence="1">Uncharacterized protein</fullName>
    </submittedName>
</protein>
<dbReference type="Proteomes" id="UP000243459">
    <property type="component" value="Chromosome 7"/>
</dbReference>
<dbReference type="EMBL" id="CM007387">
    <property type="protein sequence ID" value="ONK63637.1"/>
    <property type="molecule type" value="Genomic_DNA"/>
</dbReference>
<dbReference type="Gramene" id="ONK63637">
    <property type="protein sequence ID" value="ONK63637"/>
    <property type="gene ID" value="A4U43_C07F17330"/>
</dbReference>
<sequence length="180" mass="20233">MVIGSGRSVLRTVEGRKEEYDIARACVFIAPSGPEAEDLPCIDEADKRCLSSNRDKQENNRVVSTVGCNQTSTDAVYMQLLLLLWLCHCWMQSNINRCCLYAIAAPVMVMHTHMIISGIQMLSICNCCSCYGYAHSYDHFRHSVHLVPPVYGQQPLSFNSNLGKNCYRRMKGISTFSVAR</sequence>
<organism evidence="1 2">
    <name type="scientific">Asparagus officinalis</name>
    <name type="common">Garden asparagus</name>
    <dbReference type="NCBI Taxonomy" id="4686"/>
    <lineage>
        <taxon>Eukaryota</taxon>
        <taxon>Viridiplantae</taxon>
        <taxon>Streptophyta</taxon>
        <taxon>Embryophyta</taxon>
        <taxon>Tracheophyta</taxon>
        <taxon>Spermatophyta</taxon>
        <taxon>Magnoliopsida</taxon>
        <taxon>Liliopsida</taxon>
        <taxon>Asparagales</taxon>
        <taxon>Asparagaceae</taxon>
        <taxon>Asparagoideae</taxon>
        <taxon>Asparagus</taxon>
    </lineage>
</organism>
<reference evidence="2" key="1">
    <citation type="journal article" date="2017" name="Nat. Commun.">
        <title>The asparagus genome sheds light on the origin and evolution of a young Y chromosome.</title>
        <authorList>
            <person name="Harkess A."/>
            <person name="Zhou J."/>
            <person name="Xu C."/>
            <person name="Bowers J.E."/>
            <person name="Van der Hulst R."/>
            <person name="Ayyampalayam S."/>
            <person name="Mercati F."/>
            <person name="Riccardi P."/>
            <person name="McKain M.R."/>
            <person name="Kakrana A."/>
            <person name="Tang H."/>
            <person name="Ray J."/>
            <person name="Groenendijk J."/>
            <person name="Arikit S."/>
            <person name="Mathioni S.M."/>
            <person name="Nakano M."/>
            <person name="Shan H."/>
            <person name="Telgmann-Rauber A."/>
            <person name="Kanno A."/>
            <person name="Yue Z."/>
            <person name="Chen H."/>
            <person name="Li W."/>
            <person name="Chen Y."/>
            <person name="Xu X."/>
            <person name="Zhang Y."/>
            <person name="Luo S."/>
            <person name="Chen H."/>
            <person name="Gao J."/>
            <person name="Mao Z."/>
            <person name="Pires J.C."/>
            <person name="Luo M."/>
            <person name="Kudrna D."/>
            <person name="Wing R.A."/>
            <person name="Meyers B.C."/>
            <person name="Yi K."/>
            <person name="Kong H."/>
            <person name="Lavrijsen P."/>
            <person name="Sunseri F."/>
            <person name="Falavigna A."/>
            <person name="Ye Y."/>
            <person name="Leebens-Mack J.H."/>
            <person name="Chen G."/>
        </authorList>
    </citation>
    <scope>NUCLEOTIDE SEQUENCE [LARGE SCALE GENOMIC DNA]</scope>
    <source>
        <strain evidence="2">cv. DH0086</strain>
    </source>
</reference>
<evidence type="ECO:0000313" key="2">
    <source>
        <dbReference type="Proteomes" id="UP000243459"/>
    </source>
</evidence>
<keyword evidence="2" id="KW-1185">Reference proteome</keyword>
<accession>A0A5P1EEL9</accession>